<evidence type="ECO:0000256" key="1">
    <source>
        <dbReference type="SAM" id="SignalP"/>
    </source>
</evidence>
<name>A0A2P2L0H6_RHIMU</name>
<organism evidence="2">
    <name type="scientific">Rhizophora mucronata</name>
    <name type="common">Asiatic mangrove</name>
    <dbReference type="NCBI Taxonomy" id="61149"/>
    <lineage>
        <taxon>Eukaryota</taxon>
        <taxon>Viridiplantae</taxon>
        <taxon>Streptophyta</taxon>
        <taxon>Embryophyta</taxon>
        <taxon>Tracheophyta</taxon>
        <taxon>Spermatophyta</taxon>
        <taxon>Magnoliopsida</taxon>
        <taxon>eudicotyledons</taxon>
        <taxon>Gunneridae</taxon>
        <taxon>Pentapetalae</taxon>
        <taxon>rosids</taxon>
        <taxon>fabids</taxon>
        <taxon>Malpighiales</taxon>
        <taxon>Rhizophoraceae</taxon>
        <taxon>Rhizophora</taxon>
    </lineage>
</organism>
<proteinExistence type="predicted"/>
<feature type="signal peptide" evidence="1">
    <location>
        <begin position="1"/>
        <end position="19"/>
    </location>
</feature>
<dbReference type="AlphaFoldDB" id="A0A2P2L0H6"/>
<evidence type="ECO:0000313" key="2">
    <source>
        <dbReference type="EMBL" id="MBX11463.1"/>
    </source>
</evidence>
<accession>A0A2P2L0H6</accession>
<sequence>MLGIIWLLVQYLLPRILFAHCRSLIRMRHLYFIVWFLEKEL</sequence>
<dbReference type="EMBL" id="GGEC01030979">
    <property type="protein sequence ID" value="MBX11463.1"/>
    <property type="molecule type" value="Transcribed_RNA"/>
</dbReference>
<protein>
    <submittedName>
        <fullName evidence="2">Sodium/hydrogen exchanger</fullName>
    </submittedName>
</protein>
<reference evidence="2" key="1">
    <citation type="submission" date="2018-02" db="EMBL/GenBank/DDBJ databases">
        <title>Rhizophora mucronata_Transcriptome.</title>
        <authorList>
            <person name="Meera S.P."/>
            <person name="Sreeshan A."/>
            <person name="Augustine A."/>
        </authorList>
    </citation>
    <scope>NUCLEOTIDE SEQUENCE</scope>
    <source>
        <tissue evidence="2">Leaf</tissue>
    </source>
</reference>
<feature type="chain" id="PRO_5015142863" evidence="1">
    <location>
        <begin position="20"/>
        <end position="41"/>
    </location>
</feature>
<keyword evidence="1" id="KW-0732">Signal</keyword>